<dbReference type="EMBL" id="LUGG01000022">
    <property type="protein sequence ID" value="OBZ68199.1"/>
    <property type="molecule type" value="Genomic_DNA"/>
</dbReference>
<gene>
    <name evidence="1" type="ORF">A0H81_11807</name>
</gene>
<dbReference type="Proteomes" id="UP000092993">
    <property type="component" value="Unassembled WGS sequence"/>
</dbReference>
<dbReference type="STRING" id="5627.A0A1C7LW32"/>
<dbReference type="OMA" id="YFYVHRH"/>
<keyword evidence="2" id="KW-1185">Reference proteome</keyword>
<sequence>MDYFDFAAPLPNEFPIGSVKRTASLEMLIPDADVRVRTPVGMPSPDGHISVSVSTAFQPNTKIDGLLPDLVLVSSDNVFFHVNYHVLRGASENFFGALLHADLPYVDDGHPSVTSLPESADVVNIVVHTIYSMSCTQFSPTFETIDAAVDALLKYGMPIKTYIVSGSPLFNLILAQAPYRPIDTYALVAAHDLYDLAVTISSHLLAYPLPSLTDKLSARMGPIYLKRLFFLHYGRMEALKNLVLRPPGSHSPTQICNSTQQTKLTRVWALACAQMVWDARPNLSTSAMQAALSPLEQQLSCDLCKHALFERIEELVREWSAIKRTI</sequence>
<comment type="caution">
    <text evidence="1">The sequence shown here is derived from an EMBL/GenBank/DDBJ whole genome shotgun (WGS) entry which is preliminary data.</text>
</comment>
<name>A0A1C7LW32_GRIFR</name>
<evidence type="ECO:0000313" key="1">
    <source>
        <dbReference type="EMBL" id="OBZ68199.1"/>
    </source>
</evidence>
<evidence type="ECO:0000313" key="2">
    <source>
        <dbReference type="Proteomes" id="UP000092993"/>
    </source>
</evidence>
<protein>
    <recommendedName>
        <fullName evidence="3">BTB domain-containing protein</fullName>
    </recommendedName>
</protein>
<organism evidence="1 2">
    <name type="scientific">Grifola frondosa</name>
    <name type="common">Maitake</name>
    <name type="synonym">Polyporus frondosus</name>
    <dbReference type="NCBI Taxonomy" id="5627"/>
    <lineage>
        <taxon>Eukaryota</taxon>
        <taxon>Fungi</taxon>
        <taxon>Dikarya</taxon>
        <taxon>Basidiomycota</taxon>
        <taxon>Agaricomycotina</taxon>
        <taxon>Agaricomycetes</taxon>
        <taxon>Polyporales</taxon>
        <taxon>Grifolaceae</taxon>
        <taxon>Grifola</taxon>
    </lineage>
</organism>
<evidence type="ECO:0008006" key="3">
    <source>
        <dbReference type="Google" id="ProtNLM"/>
    </source>
</evidence>
<proteinExistence type="predicted"/>
<dbReference type="OrthoDB" id="3265815at2759"/>
<accession>A0A1C7LW32</accession>
<dbReference type="AlphaFoldDB" id="A0A1C7LW32"/>
<reference evidence="1 2" key="1">
    <citation type="submission" date="2016-03" db="EMBL/GenBank/DDBJ databases">
        <title>Whole genome sequencing of Grifola frondosa 9006-11.</title>
        <authorList>
            <person name="Min B."/>
            <person name="Park H."/>
            <person name="Kim J.-G."/>
            <person name="Cho H."/>
            <person name="Oh Y.-L."/>
            <person name="Kong W.-S."/>
            <person name="Choi I.-G."/>
        </authorList>
    </citation>
    <scope>NUCLEOTIDE SEQUENCE [LARGE SCALE GENOMIC DNA]</scope>
    <source>
        <strain evidence="1 2">9006-11</strain>
    </source>
</reference>